<accession>A0A1E7F6F7</accession>
<feature type="transmembrane region" description="Helical" evidence="2">
    <location>
        <begin position="744"/>
        <end position="762"/>
    </location>
</feature>
<feature type="compositionally biased region" description="Basic and acidic residues" evidence="1">
    <location>
        <begin position="393"/>
        <end position="412"/>
    </location>
</feature>
<feature type="compositionally biased region" description="Low complexity" evidence="1">
    <location>
        <begin position="116"/>
        <end position="144"/>
    </location>
</feature>
<feature type="compositionally biased region" description="Low complexity" evidence="1">
    <location>
        <begin position="165"/>
        <end position="193"/>
    </location>
</feature>
<feature type="compositionally biased region" description="Polar residues" evidence="1">
    <location>
        <begin position="258"/>
        <end position="279"/>
    </location>
</feature>
<protein>
    <submittedName>
        <fullName evidence="3">Uncharacterized protein</fullName>
    </submittedName>
</protein>
<sequence>MGPDTTDAVIIAATTSAKKVIDETNDERKDTDSPSPKKPRSTKKKKKKVATTKMKKKKSITVDEDDDDVDIIVATTSPSATTATTSSNTQSDNASPPKRTKSAILIKYKPNKSTKSKISPSSTDAATATATATTSSNTQSDNASPPKRTKSAKLTRTKSIKSTKTKISPSATDAATATATATTSSDTQSDNASPPKRTKSAKTKSNKSTKSKVSPFADTATATTLSDTQSENASPPKRTKSAMSLTKTKLNKSTKSKISPSATDAVTATTLFDTQSNDASPPKRTPPKRTKSAMPLTKTKSSKSTKSKINRTKSLGGEDRKKHPPQRSLSSTGGRGRGWEGGRGRGPGRGRGRGRGRDPSLRGRGMHVSGNGEFSQRMKGGGRGINGGRSNRRFIDTNERGRSPQPARERGRSPQAAREGGRGPGRGQRPQSVRAGRSMEINSNGRQSSFRQNSTRSLRQSSTRSFDTSTHSSRGSGDSWLDEKNELHPEKTKSARNIYMAPAVDLYKDPSKPKSILRRSFHNSESNHRSMMPSSSHHARRVSSPGSVQKASGRAREENNELYSTDSGASFEDDDYEMYINDNGDDDRSFADEGDPDEKTQQEVSRNIIGSFVTKSLRSIGTMDSGLGTGSSHHNSSPRENDNFNRRSGLARSNPKQTQSTRSMLSLEVMEFQDENTCIRSLRYIRIMAPYPNEDPIKKKIRIFTWVALLLDFVNALVAIITYGGETTQCCGKSIMSAFGGTDYWDLIIKIITCGYMLLIFLEVFPVITGGFPFNLFNPFIGFMITFAVFFSDSMVEAVVMWTIEACAVFCEIYIYRLLLLRFTERKSRLKNTRNEITKLRKIKRKVKNQFENGMFSTRSDSSQDILNIDFSDEDSFADDDSFLDEMETQKNDNDDHTVVSRTTLVTAAEISTVRETRLLRERRKLILSQTEEERDLRYHFVGVCINTFLVVFSLLMIIIIAKNGGMCIKNMTFGNIFKNDQLDKCNLCVDVDGPCEICSYFEDGTTVTPESQCYYPYG</sequence>
<feature type="compositionally biased region" description="Polar residues" evidence="1">
    <location>
        <begin position="440"/>
        <end position="450"/>
    </location>
</feature>
<feature type="compositionally biased region" description="Basic and acidic residues" evidence="1">
    <location>
        <begin position="481"/>
        <end position="493"/>
    </location>
</feature>
<feature type="compositionally biased region" description="Basic residues" evidence="1">
    <location>
        <begin position="196"/>
        <end position="210"/>
    </location>
</feature>
<dbReference type="KEGG" id="fcy:FRACYDRAFT_242037"/>
<reference evidence="3 4" key="1">
    <citation type="submission" date="2016-09" db="EMBL/GenBank/DDBJ databases">
        <title>Extensive genetic diversity and differential bi-allelic expression allows diatom success in the polar Southern Ocean.</title>
        <authorList>
            <consortium name="DOE Joint Genome Institute"/>
            <person name="Mock T."/>
            <person name="Otillar R.P."/>
            <person name="Strauss J."/>
            <person name="Dupont C."/>
            <person name="Frickenhaus S."/>
            <person name="Maumus F."/>
            <person name="Mcmullan M."/>
            <person name="Sanges R."/>
            <person name="Schmutz J."/>
            <person name="Toseland A."/>
            <person name="Valas R."/>
            <person name="Veluchamy A."/>
            <person name="Ward B.J."/>
            <person name="Allen A."/>
            <person name="Barry K."/>
            <person name="Falciatore A."/>
            <person name="Ferrante M."/>
            <person name="Fortunato A.E."/>
            <person name="Gloeckner G."/>
            <person name="Gruber A."/>
            <person name="Hipkin R."/>
            <person name="Janech M."/>
            <person name="Kroth P."/>
            <person name="Leese F."/>
            <person name="Lindquist E."/>
            <person name="Lyon B.R."/>
            <person name="Martin J."/>
            <person name="Mayer C."/>
            <person name="Parker M."/>
            <person name="Quesneville H."/>
            <person name="Raymond J."/>
            <person name="Uhlig C."/>
            <person name="Valentin K.U."/>
            <person name="Worden A.Z."/>
            <person name="Armbrust E.V."/>
            <person name="Bowler C."/>
            <person name="Green B."/>
            <person name="Moulton V."/>
            <person name="Van Oosterhout C."/>
            <person name="Grigoriev I."/>
        </authorList>
    </citation>
    <scope>NUCLEOTIDE SEQUENCE [LARGE SCALE GENOMIC DNA]</scope>
    <source>
        <strain evidence="3 4">CCMP1102</strain>
    </source>
</reference>
<evidence type="ECO:0000256" key="1">
    <source>
        <dbReference type="SAM" id="MobiDB-lite"/>
    </source>
</evidence>
<evidence type="ECO:0000313" key="3">
    <source>
        <dbReference type="EMBL" id="OEU13694.1"/>
    </source>
</evidence>
<feature type="compositionally biased region" description="Low complexity" evidence="1">
    <location>
        <begin position="211"/>
        <end position="224"/>
    </location>
</feature>
<feature type="transmembrane region" description="Helical" evidence="2">
    <location>
        <begin position="703"/>
        <end position="724"/>
    </location>
</feature>
<feature type="compositionally biased region" description="Basic residues" evidence="1">
    <location>
        <begin position="300"/>
        <end position="311"/>
    </location>
</feature>
<feature type="compositionally biased region" description="Polar residues" evidence="1">
    <location>
        <begin position="466"/>
        <end position="476"/>
    </location>
</feature>
<feature type="transmembrane region" description="Helical" evidence="2">
    <location>
        <begin position="939"/>
        <end position="962"/>
    </location>
</feature>
<keyword evidence="2" id="KW-0812">Transmembrane</keyword>
<dbReference type="Proteomes" id="UP000095751">
    <property type="component" value="Unassembled WGS sequence"/>
</dbReference>
<feature type="compositionally biased region" description="Basic residues" evidence="1">
    <location>
        <begin position="37"/>
        <end position="59"/>
    </location>
</feature>
<dbReference type="InParanoid" id="A0A1E7F6F7"/>
<dbReference type="AlphaFoldDB" id="A0A1E7F6F7"/>
<keyword evidence="4" id="KW-1185">Reference proteome</keyword>
<feature type="compositionally biased region" description="Low complexity" evidence="1">
    <location>
        <begin position="451"/>
        <end position="465"/>
    </location>
</feature>
<name>A0A1E7F6F7_9STRA</name>
<feature type="region of interest" description="Disordered" evidence="1">
    <location>
        <begin position="16"/>
        <end position="608"/>
    </location>
</feature>
<feature type="compositionally biased region" description="Basic residues" evidence="1">
    <location>
        <begin position="147"/>
        <end position="164"/>
    </location>
</feature>
<keyword evidence="2" id="KW-0472">Membrane</keyword>
<organism evidence="3 4">
    <name type="scientific">Fragilariopsis cylindrus CCMP1102</name>
    <dbReference type="NCBI Taxonomy" id="635003"/>
    <lineage>
        <taxon>Eukaryota</taxon>
        <taxon>Sar</taxon>
        <taxon>Stramenopiles</taxon>
        <taxon>Ochrophyta</taxon>
        <taxon>Bacillariophyta</taxon>
        <taxon>Bacillariophyceae</taxon>
        <taxon>Bacillariophycidae</taxon>
        <taxon>Bacillariales</taxon>
        <taxon>Bacillariaceae</taxon>
        <taxon>Fragilariopsis</taxon>
    </lineage>
</organism>
<keyword evidence="2" id="KW-1133">Transmembrane helix</keyword>
<dbReference type="OrthoDB" id="49084at2759"/>
<dbReference type="EMBL" id="KV784361">
    <property type="protein sequence ID" value="OEU13694.1"/>
    <property type="molecule type" value="Genomic_DNA"/>
</dbReference>
<feature type="compositionally biased region" description="Basic and acidic residues" evidence="1">
    <location>
        <begin position="19"/>
        <end position="32"/>
    </location>
</feature>
<gene>
    <name evidence="3" type="ORF">FRACYDRAFT_242037</name>
</gene>
<evidence type="ECO:0000256" key="2">
    <source>
        <dbReference type="SAM" id="Phobius"/>
    </source>
</evidence>
<feature type="transmembrane region" description="Helical" evidence="2">
    <location>
        <begin position="798"/>
        <end position="819"/>
    </location>
</feature>
<feature type="region of interest" description="Disordered" evidence="1">
    <location>
        <begin position="623"/>
        <end position="661"/>
    </location>
</feature>
<feature type="compositionally biased region" description="Basic and acidic residues" evidence="1">
    <location>
        <begin position="586"/>
        <end position="601"/>
    </location>
</feature>
<feature type="compositionally biased region" description="Low complexity" evidence="1">
    <location>
        <begin position="71"/>
        <end position="95"/>
    </location>
</feature>
<proteinExistence type="predicted"/>
<evidence type="ECO:0000313" key="4">
    <source>
        <dbReference type="Proteomes" id="UP000095751"/>
    </source>
</evidence>